<evidence type="ECO:0000313" key="9">
    <source>
        <dbReference type="Proteomes" id="UP000240527"/>
    </source>
</evidence>
<dbReference type="PANTHER" id="PTHR30250">
    <property type="entry name" value="PST FAMILY PREDICTED COLANIC ACID TRANSPORTER"/>
    <property type="match status" value="1"/>
</dbReference>
<proteinExistence type="inferred from homology"/>
<dbReference type="Proteomes" id="UP000240527">
    <property type="component" value="Chromosome"/>
</dbReference>
<feature type="transmembrane region" description="Helical" evidence="7">
    <location>
        <begin position="371"/>
        <end position="389"/>
    </location>
</feature>
<name>A0ABN5IPD7_9CAUL</name>
<organism evidence="8 9">
    <name type="scientific">Caulobacter segnis</name>
    <dbReference type="NCBI Taxonomy" id="88688"/>
    <lineage>
        <taxon>Bacteria</taxon>
        <taxon>Pseudomonadati</taxon>
        <taxon>Pseudomonadota</taxon>
        <taxon>Alphaproteobacteria</taxon>
        <taxon>Caulobacterales</taxon>
        <taxon>Caulobacteraceae</taxon>
        <taxon>Caulobacter</taxon>
    </lineage>
</organism>
<keyword evidence="3" id="KW-1003">Cell membrane</keyword>
<dbReference type="PANTHER" id="PTHR30250:SF10">
    <property type="entry name" value="LIPOPOLYSACCHARIDE BIOSYNTHESIS PROTEIN WZXC"/>
    <property type="match status" value="1"/>
</dbReference>
<feature type="transmembrane region" description="Helical" evidence="7">
    <location>
        <begin position="189"/>
        <end position="207"/>
    </location>
</feature>
<evidence type="ECO:0000256" key="1">
    <source>
        <dbReference type="ARBA" id="ARBA00004651"/>
    </source>
</evidence>
<evidence type="ECO:0000256" key="6">
    <source>
        <dbReference type="ARBA" id="ARBA00023136"/>
    </source>
</evidence>
<evidence type="ECO:0000256" key="5">
    <source>
        <dbReference type="ARBA" id="ARBA00022989"/>
    </source>
</evidence>
<evidence type="ECO:0000313" key="8">
    <source>
        <dbReference type="EMBL" id="AVQ00850.1"/>
    </source>
</evidence>
<keyword evidence="6 7" id="KW-0472">Membrane</keyword>
<feature type="transmembrane region" description="Helical" evidence="7">
    <location>
        <begin position="160"/>
        <end position="183"/>
    </location>
</feature>
<keyword evidence="9" id="KW-1185">Reference proteome</keyword>
<reference evidence="8 9" key="1">
    <citation type="journal article" date="2015" name="Biotechnol. Bioeng.">
        <title>Genome sequence and phenotypic characterization of Caulobacter segnis.</title>
        <authorList>
            <person name="Patel S."/>
            <person name="Fletcher B."/>
            <person name="Scott D.C."/>
            <person name="Ely B."/>
        </authorList>
    </citation>
    <scope>NUCLEOTIDE SEQUENCE [LARGE SCALE GENOMIC DNA]</scope>
    <source>
        <strain evidence="8 9">TK0059</strain>
    </source>
</reference>
<keyword evidence="5 7" id="KW-1133">Transmembrane helix</keyword>
<keyword evidence="4 7" id="KW-0812">Transmembrane</keyword>
<accession>A0ABN5IPD7</accession>
<feature type="transmembrane region" description="Helical" evidence="7">
    <location>
        <begin position="342"/>
        <end position="364"/>
    </location>
</feature>
<sequence length="504" mass="54491">MRRSFFRMVVRGDEAQPAEGQLGARATKSVFWIGGAQIFKAFSMLVSSLIIARVLSPGDFGVVAMAAPVTAFIILFQDLGLSQAVIQANSVRMVVLNSLFWINILTSTAIMVILIIASPFVGLFYSDVRVGWIVAASALNVLISGTALQHSALLARELRFRQLAFVDLSSAAANFLVSVSVALTLKTYWAIWGGTLAGVLVQAALLWRFEKWRPAGVAFSGARDFVKFGGGVTGFNLLNFLVRNLDNVLVARFSGATAVGLYDQSYKLMMAPMQTINAPLARVVMPVLSRLQGDQARYRRAFLTATRAMLLILTPGLAVAVALSDRLIPFLLGDRWAAASPIFFWLSLTGLIQPLANATGWLFLSSGRTNAMFHWGVFSAVVTLAGFAVGIQWGAVGVAAALFWTALVRMPLLFAWCVKGTGVRALDLYAVQVEPMACALVTILLSRIVSSWGPMYITLLICVPLSYALGLSAYCVSRGGRHFLKSMISTGRQMVSGRKKISVV</sequence>
<feature type="transmembrane region" description="Helical" evidence="7">
    <location>
        <begin position="301"/>
        <end position="322"/>
    </location>
</feature>
<dbReference type="InterPro" id="IPR050833">
    <property type="entry name" value="Poly_Biosynth_Transport"/>
</dbReference>
<feature type="transmembrane region" description="Helical" evidence="7">
    <location>
        <begin position="60"/>
        <end position="79"/>
    </location>
</feature>
<dbReference type="Pfam" id="PF13440">
    <property type="entry name" value="Polysacc_synt_3"/>
    <property type="match status" value="1"/>
</dbReference>
<dbReference type="CDD" id="cd13127">
    <property type="entry name" value="MATE_tuaB_like"/>
    <property type="match status" value="1"/>
</dbReference>
<evidence type="ECO:0000256" key="2">
    <source>
        <dbReference type="ARBA" id="ARBA00007430"/>
    </source>
</evidence>
<gene>
    <name evidence="8" type="ORF">B7G68_02615</name>
</gene>
<dbReference type="EMBL" id="CP027850">
    <property type="protein sequence ID" value="AVQ00850.1"/>
    <property type="molecule type" value="Genomic_DNA"/>
</dbReference>
<feature type="transmembrane region" description="Helical" evidence="7">
    <location>
        <begin position="455"/>
        <end position="477"/>
    </location>
</feature>
<evidence type="ECO:0000256" key="3">
    <source>
        <dbReference type="ARBA" id="ARBA00022475"/>
    </source>
</evidence>
<feature type="transmembrane region" description="Helical" evidence="7">
    <location>
        <begin position="395"/>
        <end position="416"/>
    </location>
</feature>
<evidence type="ECO:0000256" key="7">
    <source>
        <dbReference type="SAM" id="Phobius"/>
    </source>
</evidence>
<comment type="similarity">
    <text evidence="2">Belongs to the polysaccharide synthase family.</text>
</comment>
<feature type="transmembrane region" description="Helical" evidence="7">
    <location>
        <begin position="428"/>
        <end position="449"/>
    </location>
</feature>
<feature type="transmembrane region" description="Helical" evidence="7">
    <location>
        <begin position="130"/>
        <end position="148"/>
    </location>
</feature>
<comment type="subcellular location">
    <subcellularLocation>
        <location evidence="1">Cell membrane</location>
        <topology evidence="1">Multi-pass membrane protein</topology>
    </subcellularLocation>
</comment>
<feature type="transmembrane region" description="Helical" evidence="7">
    <location>
        <begin position="100"/>
        <end position="124"/>
    </location>
</feature>
<feature type="transmembrane region" description="Helical" evidence="7">
    <location>
        <begin position="30"/>
        <end position="54"/>
    </location>
</feature>
<protein>
    <submittedName>
        <fullName evidence="8">Lipopolysaccharide biosynthesis protein</fullName>
    </submittedName>
</protein>
<evidence type="ECO:0000256" key="4">
    <source>
        <dbReference type="ARBA" id="ARBA00022692"/>
    </source>
</evidence>